<comment type="caution">
    <text evidence="1">The sequence shown here is derived from an EMBL/GenBank/DDBJ whole genome shotgun (WGS) entry which is preliminary data.</text>
</comment>
<dbReference type="OrthoDB" id="115056at2"/>
<dbReference type="RefSeq" id="WP_125089158.1">
    <property type="nucleotide sequence ID" value="NZ_RSAA01000006.1"/>
</dbReference>
<keyword evidence="2" id="KW-1185">Reference proteome</keyword>
<proteinExistence type="predicted"/>
<dbReference type="InterPro" id="IPR045730">
    <property type="entry name" value="DUF6084"/>
</dbReference>
<accession>A0A3R8P805</accession>
<reference evidence="1 2" key="1">
    <citation type="submission" date="2018-11" db="EMBL/GenBank/DDBJ databases">
        <title>Saccharopolyspora rhizosphaerae sp. nov., an actinomycete isolated from rhizosphere soil in Thailand.</title>
        <authorList>
            <person name="Intra B."/>
            <person name="Euanorasetr J."/>
            <person name="Take A."/>
            <person name="Inahashi Y."/>
            <person name="Mori M."/>
            <person name="Panbangred W."/>
            <person name="Matsumoto A."/>
        </authorList>
    </citation>
    <scope>NUCLEOTIDE SEQUENCE [LARGE SCALE GENOMIC DNA]</scope>
    <source>
        <strain evidence="1 2">H219</strain>
    </source>
</reference>
<organism evidence="1 2">
    <name type="scientific">Saccharopolyspora rhizosphaerae</name>
    <dbReference type="NCBI Taxonomy" id="2492662"/>
    <lineage>
        <taxon>Bacteria</taxon>
        <taxon>Bacillati</taxon>
        <taxon>Actinomycetota</taxon>
        <taxon>Actinomycetes</taxon>
        <taxon>Pseudonocardiales</taxon>
        <taxon>Pseudonocardiaceae</taxon>
        <taxon>Saccharopolyspora</taxon>
    </lineage>
</organism>
<name>A0A3R8P805_9PSEU</name>
<dbReference type="EMBL" id="RSAA01000006">
    <property type="protein sequence ID" value="RRO18659.1"/>
    <property type="molecule type" value="Genomic_DNA"/>
</dbReference>
<gene>
    <name evidence="1" type="ORF">EIL87_05960</name>
</gene>
<evidence type="ECO:0000313" key="2">
    <source>
        <dbReference type="Proteomes" id="UP000274515"/>
    </source>
</evidence>
<dbReference type="Pfam" id="PF19562">
    <property type="entry name" value="DUF6084"/>
    <property type="match status" value="1"/>
</dbReference>
<sequence>MTRLTFAVLDARPEPYAVSPVLQFRVRVDESTGETVHAMAVRAQVRIDAQRRRYTEAEQEGVTDLFGEPERWGRTLKPLLWGCCSTTVQGFRGAREFDLPMSVTYDHEVAASKYLHALEDGEVPLCLSFAGTVFTRGDTGFAVEQISWEHDVDHRMPVAVWDELVHRHFPGSGWLRLQEETIAELRRFKKRRGLLGWDEVCAALLDEARDAAEVRS</sequence>
<dbReference type="AlphaFoldDB" id="A0A3R8P805"/>
<evidence type="ECO:0000313" key="1">
    <source>
        <dbReference type="EMBL" id="RRO18659.1"/>
    </source>
</evidence>
<dbReference type="Proteomes" id="UP000274515">
    <property type="component" value="Unassembled WGS sequence"/>
</dbReference>
<protein>
    <submittedName>
        <fullName evidence="1">Uncharacterized protein</fullName>
    </submittedName>
</protein>